<keyword evidence="4" id="KW-0436">Ligase</keyword>
<gene>
    <name evidence="4" type="ORF">SDC9_25618</name>
</gene>
<dbReference type="SUPFAM" id="SSF100950">
    <property type="entry name" value="NagB/RpiA/CoA transferase-like"/>
    <property type="match status" value="1"/>
</dbReference>
<organism evidence="4">
    <name type="scientific">bioreactor metagenome</name>
    <dbReference type="NCBI Taxonomy" id="1076179"/>
    <lineage>
        <taxon>unclassified sequences</taxon>
        <taxon>metagenomes</taxon>
        <taxon>ecological metagenomes</taxon>
    </lineage>
</organism>
<dbReference type="GO" id="GO:0005524">
    <property type="term" value="F:ATP binding"/>
    <property type="evidence" value="ECO:0007669"/>
    <property type="project" value="UniProtKB-KW"/>
</dbReference>
<dbReference type="GO" id="GO:0009396">
    <property type="term" value="P:folic acid-containing compound biosynthetic process"/>
    <property type="evidence" value="ECO:0007669"/>
    <property type="project" value="TreeGrafter"/>
</dbReference>
<evidence type="ECO:0000256" key="2">
    <source>
        <dbReference type="ARBA" id="ARBA00022741"/>
    </source>
</evidence>
<proteinExistence type="inferred from homology"/>
<evidence type="ECO:0000256" key="3">
    <source>
        <dbReference type="ARBA" id="ARBA00022840"/>
    </source>
</evidence>
<dbReference type="PANTHER" id="PTHR23407">
    <property type="entry name" value="ATPASE INHIBITOR/5-FORMYLTETRAHYDROFOLATE CYCLO-LIGASE"/>
    <property type="match status" value="1"/>
</dbReference>
<dbReference type="InterPro" id="IPR024185">
    <property type="entry name" value="FTHF_cligase-like_sf"/>
</dbReference>
<protein>
    <submittedName>
        <fullName evidence="4">5-formyltetrahydrofolate cyclo-ligase</fullName>
        <ecNumber evidence="4">6.3.3.2</ecNumber>
    </submittedName>
</protein>
<dbReference type="EC" id="6.3.3.2" evidence="4"/>
<accession>A0A644UL90</accession>
<dbReference type="EMBL" id="VSSQ01000130">
    <property type="protein sequence ID" value="MPL79734.1"/>
    <property type="molecule type" value="Genomic_DNA"/>
</dbReference>
<evidence type="ECO:0000256" key="1">
    <source>
        <dbReference type="ARBA" id="ARBA00010638"/>
    </source>
</evidence>
<dbReference type="InterPro" id="IPR037171">
    <property type="entry name" value="NagB/RpiA_transferase-like"/>
</dbReference>
<keyword evidence="2" id="KW-0547">Nucleotide-binding</keyword>
<reference evidence="4" key="1">
    <citation type="submission" date="2019-08" db="EMBL/GenBank/DDBJ databases">
        <authorList>
            <person name="Kucharzyk K."/>
            <person name="Murdoch R.W."/>
            <person name="Higgins S."/>
            <person name="Loffler F."/>
        </authorList>
    </citation>
    <scope>NUCLEOTIDE SEQUENCE</scope>
</reference>
<comment type="similarity">
    <text evidence="1">Belongs to the 5-formyltetrahydrofolate cyclo-ligase family.</text>
</comment>
<sequence>MDNIRKEKSELRKLIKELKKVHSFEQKKEMSKPIWEEIETKEWFKDAKVVLMYWSMKDELHTHDFIIKWYKEKTILLPCVEGDILKIRQFEGIESMKEGVAFSILEPTGKEFVDIHLIDLMIIPALAFDKENNRLGRGKGFYDKLLENSKSLKVGVCFPFQFLDKIPTEEFDVKMDYVIK</sequence>
<dbReference type="Pfam" id="PF01812">
    <property type="entry name" value="5-FTHF_cyc-lig"/>
    <property type="match status" value="1"/>
</dbReference>
<dbReference type="Gene3D" id="3.40.50.10420">
    <property type="entry name" value="NagB/RpiA/CoA transferase-like"/>
    <property type="match status" value="1"/>
</dbReference>
<evidence type="ECO:0000313" key="4">
    <source>
        <dbReference type="EMBL" id="MPL79734.1"/>
    </source>
</evidence>
<dbReference type="NCBIfam" id="TIGR02727">
    <property type="entry name" value="MTHFS_bact"/>
    <property type="match status" value="1"/>
</dbReference>
<dbReference type="GO" id="GO:0035999">
    <property type="term" value="P:tetrahydrofolate interconversion"/>
    <property type="evidence" value="ECO:0007669"/>
    <property type="project" value="TreeGrafter"/>
</dbReference>
<dbReference type="GO" id="GO:0030272">
    <property type="term" value="F:5-formyltetrahydrofolate cyclo-ligase activity"/>
    <property type="evidence" value="ECO:0007669"/>
    <property type="project" value="UniProtKB-EC"/>
</dbReference>
<comment type="caution">
    <text evidence="4">The sequence shown here is derived from an EMBL/GenBank/DDBJ whole genome shotgun (WGS) entry which is preliminary data.</text>
</comment>
<keyword evidence="3" id="KW-0067">ATP-binding</keyword>
<name>A0A644UL90_9ZZZZ</name>
<dbReference type="PIRSF" id="PIRSF006806">
    <property type="entry name" value="FTHF_cligase"/>
    <property type="match status" value="1"/>
</dbReference>
<dbReference type="InterPro" id="IPR002698">
    <property type="entry name" value="FTHF_cligase"/>
</dbReference>
<dbReference type="PANTHER" id="PTHR23407:SF1">
    <property type="entry name" value="5-FORMYLTETRAHYDROFOLATE CYCLO-LIGASE"/>
    <property type="match status" value="1"/>
</dbReference>
<dbReference type="AlphaFoldDB" id="A0A644UL90"/>